<dbReference type="EMBL" id="CZCU02000153">
    <property type="protein sequence ID" value="VXD23035.1"/>
    <property type="molecule type" value="Genomic_DNA"/>
</dbReference>
<dbReference type="AlphaFoldDB" id="A0A7Z9BWX3"/>
<keyword evidence="2" id="KW-1185">Reference proteome</keyword>
<evidence type="ECO:0000313" key="2">
    <source>
        <dbReference type="Proteomes" id="UP000184550"/>
    </source>
</evidence>
<evidence type="ECO:0000313" key="1">
    <source>
        <dbReference type="EMBL" id="VXD23035.1"/>
    </source>
</evidence>
<sequence>MAKTLDKSGEDTANINKCEAMGRRQAVRHRVLVPTSRGSNPFAPVESIICLKKP</sequence>
<organism evidence="1 2">
    <name type="scientific">Planktothrix serta PCC 8927</name>
    <dbReference type="NCBI Taxonomy" id="671068"/>
    <lineage>
        <taxon>Bacteria</taxon>
        <taxon>Bacillati</taxon>
        <taxon>Cyanobacteriota</taxon>
        <taxon>Cyanophyceae</taxon>
        <taxon>Oscillatoriophycideae</taxon>
        <taxon>Oscillatoriales</taxon>
        <taxon>Microcoleaceae</taxon>
        <taxon>Planktothrix</taxon>
    </lineage>
</organism>
<gene>
    <name evidence="1" type="ORF">PL8927_760245</name>
</gene>
<proteinExistence type="predicted"/>
<name>A0A7Z9BWX3_9CYAN</name>
<protein>
    <submittedName>
        <fullName evidence="1">Uncharacterized protein</fullName>
    </submittedName>
</protein>
<dbReference type="Proteomes" id="UP000184550">
    <property type="component" value="Unassembled WGS sequence"/>
</dbReference>
<reference evidence="1" key="1">
    <citation type="submission" date="2019-10" db="EMBL/GenBank/DDBJ databases">
        <authorList>
            <consortium name="Genoscope - CEA"/>
            <person name="William W."/>
        </authorList>
    </citation>
    <scope>NUCLEOTIDE SEQUENCE [LARGE SCALE GENOMIC DNA]</scope>
    <source>
        <strain evidence="1">BBR_PRJEB10992</strain>
    </source>
</reference>
<comment type="caution">
    <text evidence="1">The sequence shown here is derived from an EMBL/GenBank/DDBJ whole genome shotgun (WGS) entry which is preliminary data.</text>
</comment>
<accession>A0A7Z9BWX3</accession>